<dbReference type="AlphaFoldDB" id="A0A8J3C9F2"/>
<sequence>MYTMGTRVMVNAMLEKLIEGGESYDTSLSPRDMGALLVALSTAVGFVGWNDFDPEYQDRAEDLFSSIAETLGVEGF</sequence>
<proteinExistence type="predicted"/>
<reference evidence="1" key="2">
    <citation type="submission" date="2020-09" db="EMBL/GenBank/DDBJ databases">
        <authorList>
            <person name="Sun Q."/>
            <person name="Zhou Y."/>
        </authorList>
    </citation>
    <scope>NUCLEOTIDE SEQUENCE</scope>
    <source>
        <strain evidence="1">CGMCC 4.5737</strain>
    </source>
</reference>
<evidence type="ECO:0000313" key="1">
    <source>
        <dbReference type="EMBL" id="GGM45319.1"/>
    </source>
</evidence>
<evidence type="ECO:0000313" key="2">
    <source>
        <dbReference type="Proteomes" id="UP000637578"/>
    </source>
</evidence>
<protein>
    <submittedName>
        <fullName evidence="1">Uncharacterized protein</fullName>
    </submittedName>
</protein>
<organism evidence="1 2">
    <name type="scientific">Longimycelium tulufanense</name>
    <dbReference type="NCBI Taxonomy" id="907463"/>
    <lineage>
        <taxon>Bacteria</taxon>
        <taxon>Bacillati</taxon>
        <taxon>Actinomycetota</taxon>
        <taxon>Actinomycetes</taxon>
        <taxon>Pseudonocardiales</taxon>
        <taxon>Pseudonocardiaceae</taxon>
        <taxon>Longimycelium</taxon>
    </lineage>
</organism>
<reference evidence="1" key="1">
    <citation type="journal article" date="2014" name="Int. J. Syst. Evol. Microbiol.">
        <title>Complete genome sequence of Corynebacterium casei LMG S-19264T (=DSM 44701T), isolated from a smear-ripened cheese.</title>
        <authorList>
            <consortium name="US DOE Joint Genome Institute (JGI-PGF)"/>
            <person name="Walter F."/>
            <person name="Albersmeier A."/>
            <person name="Kalinowski J."/>
            <person name="Ruckert C."/>
        </authorList>
    </citation>
    <scope>NUCLEOTIDE SEQUENCE</scope>
    <source>
        <strain evidence="1">CGMCC 4.5737</strain>
    </source>
</reference>
<comment type="caution">
    <text evidence="1">The sequence shown here is derived from an EMBL/GenBank/DDBJ whole genome shotgun (WGS) entry which is preliminary data.</text>
</comment>
<gene>
    <name evidence="1" type="ORF">GCM10012275_15450</name>
</gene>
<dbReference type="Proteomes" id="UP000637578">
    <property type="component" value="Unassembled WGS sequence"/>
</dbReference>
<name>A0A8J3C9F2_9PSEU</name>
<accession>A0A8J3C9F2</accession>
<dbReference type="EMBL" id="BMMK01000004">
    <property type="protein sequence ID" value="GGM45319.1"/>
    <property type="molecule type" value="Genomic_DNA"/>
</dbReference>
<keyword evidence="2" id="KW-1185">Reference proteome</keyword>